<feature type="domain" description="Glycosyl transferase family 1" evidence="2">
    <location>
        <begin position="226"/>
        <end position="371"/>
    </location>
</feature>
<dbReference type="EMBL" id="FQXD01000007">
    <property type="protein sequence ID" value="SHH42946.1"/>
    <property type="molecule type" value="Genomic_DNA"/>
</dbReference>
<dbReference type="AlphaFoldDB" id="A0A1M5SWS6"/>
<reference evidence="4" key="1">
    <citation type="submission" date="2016-11" db="EMBL/GenBank/DDBJ databases">
        <authorList>
            <person name="Varghese N."/>
            <person name="Submissions S."/>
        </authorList>
    </citation>
    <scope>NUCLEOTIDE SEQUENCE [LARGE SCALE GENOMIC DNA]</scope>
    <source>
        <strain evidence="4">CGMCC 1.6496</strain>
    </source>
</reference>
<organism evidence="3 4">
    <name type="scientific">Virgibacillus chiguensis</name>
    <dbReference type="NCBI Taxonomy" id="411959"/>
    <lineage>
        <taxon>Bacteria</taxon>
        <taxon>Bacillati</taxon>
        <taxon>Bacillota</taxon>
        <taxon>Bacilli</taxon>
        <taxon>Bacillales</taxon>
        <taxon>Bacillaceae</taxon>
        <taxon>Virgibacillus</taxon>
    </lineage>
</organism>
<sequence>MNKYKKSAFQGIIVLNEKYFPSTWNFTAKVGATSFTMNVIDCLYKNNKYAGLILYKRDESLTYPVLEEKYIKNHIVITMKFNFNIETFLIKNVLEAAISRIMLISSPFSLPIVYYQTDTLLKYHPQHVPCCVTHHGPFVEDFINHYSASESYIAFESKEKACHLGRQQKEGLLALNRKENVFVLQHSELQKNFIMKKGIDEKNIFKIVPPIVLPNVKEITLMDKIFKFISVKKNEMLIISTVARIDYFKNLEFLITSLVKSLDSGIPLKVLIAGDPKDKGERRVALINSLPEHLKQHFLIIQTLPQNELYSLFKLVRNKATFLCTSRYETLGITPLEAAMMGVYTITPNSSLVEASMYFSDEDKFNYTPSQLESILRRIYKEKRYVRHLQADYLKKIFSNENFVESLLSSFQLIEQRFTTKQELIN</sequence>
<evidence type="ECO:0000313" key="4">
    <source>
        <dbReference type="Proteomes" id="UP000184079"/>
    </source>
</evidence>
<name>A0A1M5SWS6_9BACI</name>
<dbReference type="Gene3D" id="3.40.50.2000">
    <property type="entry name" value="Glycogen Phosphorylase B"/>
    <property type="match status" value="1"/>
</dbReference>
<dbReference type="GO" id="GO:0009103">
    <property type="term" value="P:lipopolysaccharide biosynthetic process"/>
    <property type="evidence" value="ECO:0007669"/>
    <property type="project" value="TreeGrafter"/>
</dbReference>
<dbReference type="Proteomes" id="UP000184079">
    <property type="component" value="Unassembled WGS sequence"/>
</dbReference>
<protein>
    <submittedName>
        <fullName evidence="3">Glycosyltransferase involved in cell wall bisynthesis</fullName>
    </submittedName>
</protein>
<proteinExistence type="predicted"/>
<dbReference type="GO" id="GO:0016757">
    <property type="term" value="F:glycosyltransferase activity"/>
    <property type="evidence" value="ECO:0007669"/>
    <property type="project" value="InterPro"/>
</dbReference>
<dbReference type="InterPro" id="IPR001296">
    <property type="entry name" value="Glyco_trans_1"/>
</dbReference>
<dbReference type="SUPFAM" id="SSF53756">
    <property type="entry name" value="UDP-Glycosyltransferase/glycogen phosphorylase"/>
    <property type="match status" value="1"/>
</dbReference>
<dbReference type="PANTHER" id="PTHR46401:SF2">
    <property type="entry name" value="GLYCOSYLTRANSFERASE WBBK-RELATED"/>
    <property type="match status" value="1"/>
</dbReference>
<dbReference type="PANTHER" id="PTHR46401">
    <property type="entry name" value="GLYCOSYLTRANSFERASE WBBK-RELATED"/>
    <property type="match status" value="1"/>
</dbReference>
<dbReference type="OrthoDB" id="9764577at2"/>
<evidence type="ECO:0000313" key="3">
    <source>
        <dbReference type="EMBL" id="SHH42946.1"/>
    </source>
</evidence>
<dbReference type="Pfam" id="PF00534">
    <property type="entry name" value="Glycos_transf_1"/>
    <property type="match status" value="1"/>
</dbReference>
<keyword evidence="1 3" id="KW-0808">Transferase</keyword>
<evidence type="ECO:0000259" key="2">
    <source>
        <dbReference type="Pfam" id="PF00534"/>
    </source>
</evidence>
<accession>A0A1M5SWS6</accession>
<evidence type="ECO:0000256" key="1">
    <source>
        <dbReference type="ARBA" id="ARBA00022679"/>
    </source>
</evidence>
<dbReference type="RefSeq" id="WP_073007958.1">
    <property type="nucleotide sequence ID" value="NZ_FQXD01000007.1"/>
</dbReference>
<keyword evidence="4" id="KW-1185">Reference proteome</keyword>
<gene>
    <name evidence="3" type="ORF">SAMN05421807_10732</name>
</gene>